<reference evidence="2" key="1">
    <citation type="journal article" date="2013" name="J. Plant Res.">
        <title>Effect of fungi and light on seed germination of three Opuntia species from semiarid lands of central Mexico.</title>
        <authorList>
            <person name="Delgado-Sanchez P."/>
            <person name="Jimenez-Bremont J.F."/>
            <person name="Guerrero-Gonzalez Mde L."/>
            <person name="Flores J."/>
        </authorList>
    </citation>
    <scope>NUCLEOTIDE SEQUENCE</scope>
    <source>
        <tissue evidence="2">Cladode</tissue>
    </source>
</reference>
<feature type="region of interest" description="Disordered" evidence="1">
    <location>
        <begin position="80"/>
        <end position="100"/>
    </location>
</feature>
<evidence type="ECO:0000256" key="1">
    <source>
        <dbReference type="SAM" id="MobiDB-lite"/>
    </source>
</evidence>
<protein>
    <submittedName>
        <fullName evidence="2">Uncharacterized protein</fullName>
    </submittedName>
</protein>
<evidence type="ECO:0000313" key="2">
    <source>
        <dbReference type="EMBL" id="MBA4639180.1"/>
    </source>
</evidence>
<reference evidence="2" key="2">
    <citation type="submission" date="2020-07" db="EMBL/GenBank/DDBJ databases">
        <authorList>
            <person name="Vera ALvarez R."/>
            <person name="Arias-Moreno D.M."/>
            <person name="Jimenez-Jacinto V."/>
            <person name="Jimenez-Bremont J.F."/>
            <person name="Swaminathan K."/>
            <person name="Moose S.P."/>
            <person name="Guerrero-Gonzalez M.L."/>
            <person name="Marino-Ramirez L."/>
            <person name="Landsman D."/>
            <person name="Rodriguez-Kessler M."/>
            <person name="Delgado-Sanchez P."/>
        </authorList>
    </citation>
    <scope>NUCLEOTIDE SEQUENCE</scope>
    <source>
        <tissue evidence="2">Cladode</tissue>
    </source>
</reference>
<sequence length="100" mass="10461">MAEGMTVLGLMMTGSNQKSVSAGFLSKMRTSLGGFSFSFSSPLLSQISDTTTKSSTSFSIGVALTVAGFLTNRWMTPSLSSEISSINPWSSSFSPSPKSS</sequence>
<dbReference type="AlphaFoldDB" id="A0A7C9DBN6"/>
<name>A0A7C9DBN6_OPUST</name>
<accession>A0A7C9DBN6</accession>
<organism evidence="2">
    <name type="scientific">Opuntia streptacantha</name>
    <name type="common">Prickly pear cactus</name>
    <name type="synonym">Opuntia cardona</name>
    <dbReference type="NCBI Taxonomy" id="393608"/>
    <lineage>
        <taxon>Eukaryota</taxon>
        <taxon>Viridiplantae</taxon>
        <taxon>Streptophyta</taxon>
        <taxon>Embryophyta</taxon>
        <taxon>Tracheophyta</taxon>
        <taxon>Spermatophyta</taxon>
        <taxon>Magnoliopsida</taxon>
        <taxon>eudicotyledons</taxon>
        <taxon>Gunneridae</taxon>
        <taxon>Pentapetalae</taxon>
        <taxon>Caryophyllales</taxon>
        <taxon>Cactineae</taxon>
        <taxon>Cactaceae</taxon>
        <taxon>Opuntioideae</taxon>
        <taxon>Opuntia</taxon>
    </lineage>
</organism>
<dbReference type="EMBL" id="GISG01112527">
    <property type="protein sequence ID" value="MBA4639180.1"/>
    <property type="molecule type" value="Transcribed_RNA"/>
</dbReference>
<proteinExistence type="predicted"/>